<reference evidence="3" key="1">
    <citation type="submission" date="2016-07" db="EMBL/GenBank/DDBJ databases">
        <authorList>
            <person name="Florea S."/>
            <person name="Webb J.S."/>
            <person name="Jaromczyk J."/>
            <person name="Schardl C.L."/>
        </authorList>
    </citation>
    <scope>NUCLEOTIDE SEQUENCE [LARGE SCALE GENOMIC DNA]</scope>
    <source>
        <strain evidence="3">KCTC 42131</strain>
    </source>
</reference>
<dbReference type="OrthoDB" id="7014251at2"/>
<evidence type="ECO:0000313" key="2">
    <source>
        <dbReference type="EMBL" id="OFE13474.1"/>
    </source>
</evidence>
<evidence type="ECO:0000313" key="3">
    <source>
        <dbReference type="Proteomes" id="UP000175669"/>
    </source>
</evidence>
<name>A0A1E8CM32_9GAMM</name>
<keyword evidence="3" id="KW-1185">Reference proteome</keyword>
<dbReference type="STRING" id="1524254.PHACT_10270"/>
<dbReference type="EMBL" id="MASR01000001">
    <property type="protein sequence ID" value="OFE13474.1"/>
    <property type="molecule type" value="Genomic_DNA"/>
</dbReference>
<dbReference type="RefSeq" id="WP_070117691.1">
    <property type="nucleotide sequence ID" value="NZ_MASR01000001.1"/>
</dbReference>
<proteinExistence type="predicted"/>
<organism evidence="2 3">
    <name type="scientific">Pseudohongiella acticola</name>
    <dbReference type="NCBI Taxonomy" id="1524254"/>
    <lineage>
        <taxon>Bacteria</taxon>
        <taxon>Pseudomonadati</taxon>
        <taxon>Pseudomonadota</taxon>
        <taxon>Gammaproteobacteria</taxon>
        <taxon>Pseudomonadales</taxon>
        <taxon>Pseudohongiellaceae</taxon>
        <taxon>Pseudohongiella</taxon>
    </lineage>
</organism>
<sequence length="119" mass="12998">MFKVISTALITAFMLLPLASAQSESPVGDWHGTLSSPAGSLRLIFQVEQVSDEYSASIVSVDQGGAVIPMMINVDGSAVHFTNTQYDINYQAELNGNEMTGTFRQFGNEFPDFTLVREE</sequence>
<keyword evidence="1" id="KW-0732">Signal</keyword>
<dbReference type="AlphaFoldDB" id="A0A1E8CM32"/>
<evidence type="ECO:0000256" key="1">
    <source>
        <dbReference type="SAM" id="SignalP"/>
    </source>
</evidence>
<comment type="caution">
    <text evidence="2">The sequence shown here is derived from an EMBL/GenBank/DDBJ whole genome shotgun (WGS) entry which is preliminary data.</text>
</comment>
<dbReference type="Proteomes" id="UP000175669">
    <property type="component" value="Unassembled WGS sequence"/>
</dbReference>
<feature type="signal peptide" evidence="1">
    <location>
        <begin position="1"/>
        <end position="21"/>
    </location>
</feature>
<accession>A0A1E8CM32</accession>
<gene>
    <name evidence="2" type="ORF">PHACT_10270</name>
</gene>
<protein>
    <submittedName>
        <fullName evidence="2">Uncharacterized protein</fullName>
    </submittedName>
</protein>
<feature type="chain" id="PRO_5009212286" evidence="1">
    <location>
        <begin position="22"/>
        <end position="119"/>
    </location>
</feature>